<evidence type="ECO:0000256" key="6">
    <source>
        <dbReference type="ARBA" id="ARBA00022777"/>
    </source>
</evidence>
<dbReference type="PANTHER" id="PTHR23342:SF0">
    <property type="entry name" value="N-ACETYLGLUTAMATE SYNTHASE, MITOCHONDRIAL"/>
    <property type="match status" value="1"/>
</dbReference>
<dbReference type="InterPro" id="IPR037528">
    <property type="entry name" value="ArgB"/>
</dbReference>
<dbReference type="NCBIfam" id="TIGR00761">
    <property type="entry name" value="argB"/>
    <property type="match status" value="1"/>
</dbReference>
<keyword evidence="4 9" id="KW-0808">Transferase</keyword>
<evidence type="ECO:0000256" key="8">
    <source>
        <dbReference type="ARBA" id="ARBA00048141"/>
    </source>
</evidence>
<dbReference type="EMBL" id="BMHT01000002">
    <property type="protein sequence ID" value="GGF00860.1"/>
    <property type="molecule type" value="Genomic_DNA"/>
</dbReference>
<organism evidence="11 12">
    <name type="scientific">Hymenobacter cavernae</name>
    <dbReference type="NCBI Taxonomy" id="2044852"/>
    <lineage>
        <taxon>Bacteria</taxon>
        <taxon>Pseudomonadati</taxon>
        <taxon>Bacteroidota</taxon>
        <taxon>Cytophagia</taxon>
        <taxon>Cytophagales</taxon>
        <taxon>Hymenobacteraceae</taxon>
        <taxon>Hymenobacter</taxon>
    </lineage>
</organism>
<dbReference type="PANTHER" id="PTHR23342">
    <property type="entry name" value="N-ACETYLGLUTAMATE SYNTHASE"/>
    <property type="match status" value="1"/>
</dbReference>
<dbReference type="Proteomes" id="UP000632273">
    <property type="component" value="Unassembled WGS sequence"/>
</dbReference>
<keyword evidence="6 9" id="KW-0418">Kinase</keyword>
<dbReference type="GO" id="GO:0016301">
    <property type="term" value="F:kinase activity"/>
    <property type="evidence" value="ECO:0007669"/>
    <property type="project" value="UniProtKB-KW"/>
</dbReference>
<comment type="pathway">
    <text evidence="1 9">Amino-acid biosynthesis; L-arginine biosynthesis; N(2)-acetyl-L-ornithine from L-glutamate: step 2/4.</text>
</comment>
<dbReference type="InterPro" id="IPR004662">
    <property type="entry name" value="AcgluKinase_fam"/>
</dbReference>
<sequence>MRELLKVFKIGGGIIDDSAQLGQFVTELSKITGKKILVHGGGKGASDMLQALGIEPRMINGRRITDAATLDIVTMFYAGKTNKQIVALLQQQQVNALGLSGADGNVIRASKRPVREVDYGFVGDLNDQSVDANLIHQLLQQDLTPVFCAITHDGQGQLLNTNADTIASSVAKALASQYEVELHFCFEKNGVLADVQDDQSVIPQITPTQYQELKANGVIAAGMLPKMENAFAALEAGVERVVIEHAMKINEPIKTVLCRS</sequence>
<accession>A0ABQ1TQG1</accession>
<keyword evidence="12" id="KW-1185">Reference proteome</keyword>
<protein>
    <recommendedName>
        <fullName evidence="9">Acetylglutamate kinase</fullName>
        <ecNumber evidence="9">2.7.2.8</ecNumber>
    </recommendedName>
    <alternativeName>
        <fullName evidence="9">N-acetyl-L-glutamate 5-phosphotransferase</fullName>
    </alternativeName>
    <alternativeName>
        <fullName evidence="9">NAG kinase</fullName>
        <shortName evidence="9">NAGK</shortName>
    </alternativeName>
</protein>
<dbReference type="CDD" id="cd04238">
    <property type="entry name" value="AAK_NAGK-like"/>
    <property type="match status" value="1"/>
</dbReference>
<feature type="domain" description="Aspartate/glutamate/uridylate kinase" evidence="10">
    <location>
        <begin position="6"/>
        <end position="243"/>
    </location>
</feature>
<evidence type="ECO:0000256" key="9">
    <source>
        <dbReference type="HAMAP-Rule" id="MF_00082"/>
    </source>
</evidence>
<dbReference type="Pfam" id="PF00696">
    <property type="entry name" value="AA_kinase"/>
    <property type="match status" value="1"/>
</dbReference>
<dbReference type="InterPro" id="IPR001048">
    <property type="entry name" value="Asp/Glu/Uridylate_kinase"/>
</dbReference>
<dbReference type="PIRSF" id="PIRSF000728">
    <property type="entry name" value="NAGK"/>
    <property type="match status" value="1"/>
</dbReference>
<reference evidence="12" key="1">
    <citation type="journal article" date="2019" name="Int. J. Syst. Evol. Microbiol.">
        <title>The Global Catalogue of Microorganisms (GCM) 10K type strain sequencing project: providing services to taxonomists for standard genome sequencing and annotation.</title>
        <authorList>
            <consortium name="The Broad Institute Genomics Platform"/>
            <consortium name="The Broad Institute Genome Sequencing Center for Infectious Disease"/>
            <person name="Wu L."/>
            <person name="Ma J."/>
        </authorList>
    </citation>
    <scope>NUCLEOTIDE SEQUENCE [LARGE SCALE GENOMIC DNA]</scope>
    <source>
        <strain evidence="12">CGMCC 1.15197</strain>
    </source>
</reference>
<feature type="binding site" evidence="9">
    <location>
        <position position="63"/>
    </location>
    <ligand>
        <name>substrate</name>
    </ligand>
</feature>
<dbReference type="Gene3D" id="3.40.1160.10">
    <property type="entry name" value="Acetylglutamate kinase-like"/>
    <property type="match status" value="1"/>
</dbReference>
<dbReference type="HAMAP" id="MF_00082">
    <property type="entry name" value="ArgB"/>
    <property type="match status" value="1"/>
</dbReference>
<feature type="site" description="Transition state stabilizer" evidence="9">
    <location>
        <position position="9"/>
    </location>
</feature>
<comment type="catalytic activity">
    <reaction evidence="8 9">
        <text>N-acetyl-L-glutamate + ATP = N-acetyl-L-glutamyl 5-phosphate + ADP</text>
        <dbReference type="Rhea" id="RHEA:14629"/>
        <dbReference type="ChEBI" id="CHEBI:30616"/>
        <dbReference type="ChEBI" id="CHEBI:44337"/>
        <dbReference type="ChEBI" id="CHEBI:57936"/>
        <dbReference type="ChEBI" id="CHEBI:456216"/>
        <dbReference type="EC" id="2.7.2.8"/>
    </reaction>
</comment>
<dbReference type="EC" id="2.7.2.8" evidence="9"/>
<evidence type="ECO:0000313" key="12">
    <source>
        <dbReference type="Proteomes" id="UP000632273"/>
    </source>
</evidence>
<comment type="function">
    <text evidence="9">Catalyzes the ATP-dependent phosphorylation of N-acetyl-L-glutamate.</text>
</comment>
<evidence type="ECO:0000256" key="1">
    <source>
        <dbReference type="ARBA" id="ARBA00004828"/>
    </source>
</evidence>
<comment type="caution">
    <text evidence="11">The sequence shown here is derived from an EMBL/GenBank/DDBJ whole genome shotgun (WGS) entry which is preliminary data.</text>
</comment>
<evidence type="ECO:0000313" key="11">
    <source>
        <dbReference type="EMBL" id="GGF00860.1"/>
    </source>
</evidence>
<gene>
    <name evidence="9 11" type="primary">argB</name>
    <name evidence="11" type="ORF">GCM10011383_09590</name>
</gene>
<dbReference type="RefSeq" id="WP_188811572.1">
    <property type="nucleotide sequence ID" value="NZ_BMHT01000002.1"/>
</dbReference>
<keyword evidence="5 9" id="KW-0547">Nucleotide-binding</keyword>
<evidence type="ECO:0000256" key="7">
    <source>
        <dbReference type="ARBA" id="ARBA00022840"/>
    </source>
</evidence>
<feature type="binding site" evidence="9">
    <location>
        <position position="160"/>
    </location>
    <ligand>
        <name>substrate</name>
    </ligand>
</feature>
<evidence type="ECO:0000256" key="4">
    <source>
        <dbReference type="ARBA" id="ARBA00022679"/>
    </source>
</evidence>
<comment type="subcellular location">
    <subcellularLocation>
        <location evidence="9">Cytoplasm</location>
    </subcellularLocation>
</comment>
<name>A0ABQ1TQG1_9BACT</name>
<proteinExistence type="inferred from homology"/>
<keyword evidence="9" id="KW-0963">Cytoplasm</keyword>
<evidence type="ECO:0000259" key="10">
    <source>
        <dbReference type="Pfam" id="PF00696"/>
    </source>
</evidence>
<feature type="binding site" evidence="9">
    <location>
        <begin position="41"/>
        <end position="42"/>
    </location>
    <ligand>
        <name>substrate</name>
    </ligand>
</feature>
<feature type="site" description="Transition state stabilizer" evidence="9">
    <location>
        <position position="226"/>
    </location>
</feature>
<keyword evidence="3 9" id="KW-0028">Amino-acid biosynthesis</keyword>
<evidence type="ECO:0000256" key="2">
    <source>
        <dbReference type="ARBA" id="ARBA00022571"/>
    </source>
</evidence>
<dbReference type="InterPro" id="IPR036393">
    <property type="entry name" value="AceGlu_kinase-like_sf"/>
</dbReference>
<dbReference type="SUPFAM" id="SSF53633">
    <property type="entry name" value="Carbamate kinase-like"/>
    <property type="match status" value="1"/>
</dbReference>
<evidence type="ECO:0000256" key="3">
    <source>
        <dbReference type="ARBA" id="ARBA00022605"/>
    </source>
</evidence>
<keyword evidence="7 9" id="KW-0067">ATP-binding</keyword>
<comment type="similarity">
    <text evidence="9">Belongs to the acetylglutamate kinase family. ArgB subfamily.</text>
</comment>
<evidence type="ECO:0000256" key="5">
    <source>
        <dbReference type="ARBA" id="ARBA00022741"/>
    </source>
</evidence>
<keyword evidence="2 9" id="KW-0055">Arginine biosynthesis</keyword>